<keyword evidence="3" id="KW-1185">Reference proteome</keyword>
<proteinExistence type="predicted"/>
<feature type="domain" description="Sin" evidence="1">
    <location>
        <begin position="3"/>
        <end position="41"/>
    </location>
</feature>
<name>A0A1H0VFT5_9BACI</name>
<sequence>MVNDAVLNKDGLDEEWVDLILYAMEIGMSVQEIQTFFRKSEEEIELTTEKA</sequence>
<gene>
    <name evidence="2" type="ORF">SAMN05216565_106256</name>
</gene>
<evidence type="ECO:0000313" key="3">
    <source>
        <dbReference type="Proteomes" id="UP000199159"/>
    </source>
</evidence>
<dbReference type="PROSITE" id="PS51500">
    <property type="entry name" value="SIN"/>
    <property type="match status" value="1"/>
</dbReference>
<dbReference type="GO" id="GO:0046983">
    <property type="term" value="F:protein dimerization activity"/>
    <property type="evidence" value="ECO:0007669"/>
    <property type="project" value="InterPro"/>
</dbReference>
<dbReference type="Pfam" id="PF08671">
    <property type="entry name" value="SinI"/>
    <property type="match status" value="1"/>
</dbReference>
<evidence type="ECO:0000313" key="2">
    <source>
        <dbReference type="EMBL" id="SDP77075.1"/>
    </source>
</evidence>
<dbReference type="Proteomes" id="UP000199159">
    <property type="component" value="Unassembled WGS sequence"/>
</dbReference>
<dbReference type="OrthoDB" id="2942618at2"/>
<dbReference type="InterPro" id="IPR010981">
    <property type="entry name" value="SinR/SinI_dimer_dom"/>
</dbReference>
<protein>
    <submittedName>
        <fullName evidence="2">Anti-repressor SinI</fullName>
    </submittedName>
</protein>
<dbReference type="InterPro" id="IPR036281">
    <property type="entry name" value="SinR/SinI_dimer_dom_sf"/>
</dbReference>
<organism evidence="2 3">
    <name type="scientific">Litchfieldia salsa</name>
    <dbReference type="NCBI Taxonomy" id="930152"/>
    <lineage>
        <taxon>Bacteria</taxon>
        <taxon>Bacillati</taxon>
        <taxon>Bacillota</taxon>
        <taxon>Bacilli</taxon>
        <taxon>Bacillales</taxon>
        <taxon>Bacillaceae</taxon>
        <taxon>Litchfieldia</taxon>
    </lineage>
</organism>
<accession>A0A1H0VFT5</accession>
<dbReference type="RefSeq" id="WP_090855472.1">
    <property type="nucleotide sequence ID" value="NZ_FNJU01000006.1"/>
</dbReference>
<dbReference type="AlphaFoldDB" id="A0A1H0VFT5"/>
<reference evidence="3" key="1">
    <citation type="submission" date="2016-10" db="EMBL/GenBank/DDBJ databases">
        <authorList>
            <person name="Varghese N."/>
            <person name="Submissions S."/>
        </authorList>
    </citation>
    <scope>NUCLEOTIDE SEQUENCE [LARGE SCALE GENOMIC DNA]</scope>
    <source>
        <strain evidence="3">IBRC-M10078</strain>
    </source>
</reference>
<dbReference type="EMBL" id="FNJU01000006">
    <property type="protein sequence ID" value="SDP77075.1"/>
    <property type="molecule type" value="Genomic_DNA"/>
</dbReference>
<dbReference type="GO" id="GO:0006355">
    <property type="term" value="P:regulation of DNA-templated transcription"/>
    <property type="evidence" value="ECO:0007669"/>
    <property type="project" value="InterPro"/>
</dbReference>
<dbReference type="SUPFAM" id="SSF47406">
    <property type="entry name" value="SinR repressor dimerisation domain-like"/>
    <property type="match status" value="1"/>
</dbReference>
<evidence type="ECO:0000259" key="1">
    <source>
        <dbReference type="PROSITE" id="PS51500"/>
    </source>
</evidence>